<dbReference type="PANTHER" id="PTHR46268:SF6">
    <property type="entry name" value="UNIVERSAL STRESS PROTEIN UP12"/>
    <property type="match status" value="1"/>
</dbReference>
<reference evidence="5" key="1">
    <citation type="submission" date="2016-11" db="EMBL/GenBank/DDBJ databases">
        <authorList>
            <person name="Varghese N."/>
            <person name="Submissions S."/>
        </authorList>
    </citation>
    <scope>NUCLEOTIDE SEQUENCE [LARGE SCALE GENOMIC DNA]</scope>
    <source>
        <strain evidence="5">DSM 17456</strain>
    </source>
</reference>
<evidence type="ECO:0000313" key="5">
    <source>
        <dbReference type="Proteomes" id="UP000184694"/>
    </source>
</evidence>
<dbReference type="SUPFAM" id="SSF52402">
    <property type="entry name" value="Adenine nucleotide alpha hydrolases-like"/>
    <property type="match status" value="1"/>
</dbReference>
<dbReference type="Pfam" id="PF00582">
    <property type="entry name" value="Usp"/>
    <property type="match status" value="1"/>
</dbReference>
<dbReference type="Proteomes" id="UP000184694">
    <property type="component" value="Unassembled WGS sequence"/>
</dbReference>
<dbReference type="AlphaFoldDB" id="A0A1N6EX79"/>
<organism evidence="4 5">
    <name type="scientific">Halodesulfovibrio marinisediminis DSM 17456</name>
    <dbReference type="NCBI Taxonomy" id="1121457"/>
    <lineage>
        <taxon>Bacteria</taxon>
        <taxon>Pseudomonadati</taxon>
        <taxon>Thermodesulfobacteriota</taxon>
        <taxon>Desulfovibrionia</taxon>
        <taxon>Desulfovibrionales</taxon>
        <taxon>Desulfovibrionaceae</taxon>
        <taxon>Halodesulfovibrio</taxon>
    </lineage>
</organism>
<dbReference type="OrthoDB" id="9788959at2"/>
<accession>A0A1N6EX79</accession>
<evidence type="ECO:0000259" key="3">
    <source>
        <dbReference type="Pfam" id="PF00582"/>
    </source>
</evidence>
<dbReference type="PIRSF" id="PIRSF006276">
    <property type="entry name" value="UspA"/>
    <property type="match status" value="1"/>
</dbReference>
<dbReference type="RefSeq" id="WP_074215831.1">
    <property type="nucleotide sequence ID" value="NZ_FSRG01000004.1"/>
</dbReference>
<comment type="similarity">
    <text evidence="1 2">Belongs to the universal stress protein A family.</text>
</comment>
<dbReference type="InterPro" id="IPR006015">
    <property type="entry name" value="Universal_stress_UspA"/>
</dbReference>
<keyword evidence="5" id="KW-1185">Reference proteome</keyword>
<feature type="domain" description="UspA" evidence="3">
    <location>
        <begin position="4"/>
        <end position="144"/>
    </location>
</feature>
<dbReference type="InterPro" id="IPR006016">
    <property type="entry name" value="UspA"/>
</dbReference>
<keyword evidence="2" id="KW-0963">Cytoplasm</keyword>
<protein>
    <recommendedName>
        <fullName evidence="2">Universal stress protein</fullName>
    </recommendedName>
</protein>
<dbReference type="STRING" id="1121457.SAMN02745161_0966"/>
<sequence>MRTIKHILVAVDLMEDSSFIAAYARLFAEKLNAKMTVVYATPPLSQYFGLYLPQDTIAKFHEESEQGAIRELKEFVEKHFEGLDVERRLANGHPQDVVLGVAREGDFDLIIIGTHSRKGVDRIMFGSVANSVVKQSDIPVLTVRPDM</sequence>
<dbReference type="EMBL" id="FSRG01000004">
    <property type="protein sequence ID" value="SIN87638.1"/>
    <property type="molecule type" value="Genomic_DNA"/>
</dbReference>
<dbReference type="GO" id="GO:0005737">
    <property type="term" value="C:cytoplasm"/>
    <property type="evidence" value="ECO:0007669"/>
    <property type="project" value="UniProtKB-SubCell"/>
</dbReference>
<dbReference type="PRINTS" id="PR01438">
    <property type="entry name" value="UNVRSLSTRESS"/>
</dbReference>
<name>A0A1N6EX79_9BACT</name>
<proteinExistence type="inferred from homology"/>
<evidence type="ECO:0000313" key="4">
    <source>
        <dbReference type="EMBL" id="SIN87638.1"/>
    </source>
</evidence>
<dbReference type="CDD" id="cd00293">
    <property type="entry name" value="USP-like"/>
    <property type="match status" value="1"/>
</dbReference>
<dbReference type="PANTHER" id="PTHR46268">
    <property type="entry name" value="STRESS RESPONSE PROTEIN NHAX"/>
    <property type="match status" value="1"/>
</dbReference>
<comment type="subcellular location">
    <subcellularLocation>
        <location evidence="2">Cytoplasm</location>
    </subcellularLocation>
</comment>
<dbReference type="InterPro" id="IPR014729">
    <property type="entry name" value="Rossmann-like_a/b/a_fold"/>
</dbReference>
<evidence type="ECO:0000256" key="1">
    <source>
        <dbReference type="ARBA" id="ARBA00008791"/>
    </source>
</evidence>
<dbReference type="Gene3D" id="3.40.50.620">
    <property type="entry name" value="HUPs"/>
    <property type="match status" value="1"/>
</dbReference>
<gene>
    <name evidence="4" type="ORF">SAMN02745161_0966</name>
</gene>
<evidence type="ECO:0000256" key="2">
    <source>
        <dbReference type="PIRNR" id="PIRNR006276"/>
    </source>
</evidence>